<dbReference type="EMBL" id="JAWJWI010000027">
    <property type="protein sequence ID" value="MDV4190294.1"/>
    <property type="molecule type" value="Genomic_DNA"/>
</dbReference>
<dbReference type="Proteomes" id="UP001187203">
    <property type="component" value="Unassembled WGS sequence"/>
</dbReference>
<gene>
    <name evidence="2" type="ORF">R1523_32900</name>
</gene>
<protein>
    <submittedName>
        <fullName evidence="2">Uncharacterized protein</fullName>
    </submittedName>
</protein>
<comment type="caution">
    <text evidence="2">The sequence shown here is derived from an EMBL/GenBank/DDBJ whole genome shotgun (WGS) entry which is preliminary data.</text>
</comment>
<evidence type="ECO:0000313" key="3">
    <source>
        <dbReference type="Proteomes" id="UP001187203"/>
    </source>
</evidence>
<name>A0ABU3YWS3_9HYPH</name>
<evidence type="ECO:0000313" key="2">
    <source>
        <dbReference type="EMBL" id="MDV4190294.1"/>
    </source>
</evidence>
<reference evidence="3" key="1">
    <citation type="journal article" date="2023" name="Int. J. Mol. Sci.">
        <title>Genomic and Metabolic Characterization of Plant Growth-Promoting Rhizobacteria Isolated from Nodules of Clovers Grown in Non-Farmed Soil.</title>
        <authorList>
            <person name="Wojcik M."/>
            <person name="Koper P."/>
            <person name="Zebracki K."/>
            <person name="Marczak M."/>
            <person name="Mazur A."/>
        </authorList>
    </citation>
    <scope>NUCLEOTIDE SEQUENCE [LARGE SCALE GENOMIC DNA]</scope>
    <source>
        <strain evidence="3">KB12</strain>
    </source>
</reference>
<feature type="region of interest" description="Disordered" evidence="1">
    <location>
        <begin position="42"/>
        <end position="75"/>
    </location>
</feature>
<proteinExistence type="predicted"/>
<sequence>MTQILTVNRNGDGQYQVSDAAGRLVEGPFETNAAAWKALDRLDNQDANVPDKRRSNKPVLWGKPEKGKSRKQLRREKKIAAGQEKQMKRDAHKAVGWVRNIASAKFDPEGNRNFRDHKLGTFGPASEVKRIDPAVYLAEKAVRGES</sequence>
<accession>A0ABU3YWS3</accession>
<evidence type="ECO:0000256" key="1">
    <source>
        <dbReference type="SAM" id="MobiDB-lite"/>
    </source>
</evidence>
<dbReference type="RefSeq" id="WP_317277244.1">
    <property type="nucleotide sequence ID" value="NZ_JAWJWH010000027.1"/>
</dbReference>
<keyword evidence="3" id="KW-1185">Reference proteome</keyword>
<organism evidence="2 3">
    <name type="scientific">Rhizobium brockwellii</name>
    <dbReference type="NCBI Taxonomy" id="3019932"/>
    <lineage>
        <taxon>Bacteria</taxon>
        <taxon>Pseudomonadati</taxon>
        <taxon>Pseudomonadota</taxon>
        <taxon>Alphaproteobacteria</taxon>
        <taxon>Hyphomicrobiales</taxon>
        <taxon>Rhizobiaceae</taxon>
        <taxon>Rhizobium/Agrobacterium group</taxon>
        <taxon>Rhizobium</taxon>
    </lineage>
</organism>
<feature type="compositionally biased region" description="Basic and acidic residues" evidence="1">
    <location>
        <begin position="42"/>
        <end position="53"/>
    </location>
</feature>